<dbReference type="AlphaFoldDB" id="A0A1A5ZY94"/>
<protein>
    <recommendedName>
        <fullName evidence="2">Glycosyl transferase CAP10 domain-containing protein</fullName>
    </recommendedName>
</protein>
<reference evidence="4" key="2">
    <citation type="submission" date="2013-07" db="EMBL/GenBank/DDBJ databases">
        <authorList>
            <consortium name="The Broad Institute Genome Sequencing Platform"/>
            <person name="Cuomo C."/>
            <person name="Litvintseva A."/>
            <person name="Chen Y."/>
            <person name="Heitman J."/>
            <person name="Sun S."/>
            <person name="Springer D."/>
            <person name="Dromer F."/>
            <person name="Young S.K."/>
            <person name="Zeng Q."/>
            <person name="Gargeya S."/>
            <person name="Fitzgerald M."/>
            <person name="Abouelleil A."/>
            <person name="Alvarado L."/>
            <person name="Berlin A.M."/>
            <person name="Chapman S.B."/>
            <person name="Dewar J."/>
            <person name="Goldberg J."/>
            <person name="Griggs A."/>
            <person name="Gujja S."/>
            <person name="Hansen M."/>
            <person name="Howarth C."/>
            <person name="Imamovic A."/>
            <person name="Larimer J."/>
            <person name="McCowan C."/>
            <person name="Murphy C."/>
            <person name="Pearson M."/>
            <person name="Priest M."/>
            <person name="Roberts A."/>
            <person name="Saif S."/>
            <person name="Shea T."/>
            <person name="Sykes S."/>
            <person name="Wortman J."/>
            <person name="Nusbaum C."/>
            <person name="Birren B."/>
        </authorList>
    </citation>
    <scope>NUCLEOTIDE SEQUENCE</scope>
    <source>
        <strain evidence="4">CBS 10117</strain>
    </source>
</reference>
<dbReference type="GeneID" id="28971246"/>
<dbReference type="Pfam" id="PF05686">
    <property type="entry name" value="Glyco_transf_90"/>
    <property type="match status" value="1"/>
</dbReference>
<dbReference type="EMBL" id="KI894035">
    <property type="protein sequence ID" value="OBR82779.1"/>
    <property type="molecule type" value="Genomic_DNA"/>
</dbReference>
<feature type="domain" description="Glycosyl transferase CAP10" evidence="2">
    <location>
        <begin position="388"/>
        <end position="681"/>
    </location>
</feature>
<dbReference type="SMART" id="SM00672">
    <property type="entry name" value="CAP10"/>
    <property type="match status" value="1"/>
</dbReference>
<dbReference type="InterPro" id="IPR006598">
    <property type="entry name" value="CAP10"/>
</dbReference>
<dbReference type="Proteomes" id="UP000078595">
    <property type="component" value="Chromosome 11"/>
</dbReference>
<dbReference type="InterPro" id="IPR051091">
    <property type="entry name" value="O-Glucosyltr/Glycosyltrsf_90"/>
</dbReference>
<dbReference type="KEGG" id="kdj:28971246"/>
<dbReference type="PANTHER" id="PTHR12203:SF118">
    <property type="entry name" value="BETA-1,2-XYLOSYLTRANSFERASE 1"/>
    <property type="match status" value="1"/>
</dbReference>
<evidence type="ECO:0000256" key="1">
    <source>
        <dbReference type="SAM" id="MobiDB-lite"/>
    </source>
</evidence>
<dbReference type="OrthoDB" id="541052at2759"/>
<keyword evidence="5" id="KW-1185">Reference proteome</keyword>
<dbReference type="PANTHER" id="PTHR12203">
    <property type="entry name" value="KDEL LYS-ASP-GLU-LEU CONTAINING - RELATED"/>
    <property type="match status" value="1"/>
</dbReference>
<accession>A0A1A5ZY94</accession>
<sequence>MFDTRRKSLTTLLEEAVPVQSKSLLSPEERHRIQLETYQLDPIKATRLNERVKSPLADSPAHFDDSYDDSGKSKRSGVTPTFRVPRYRLLKLWRQILSILTVAGTVLVFLQDPAVSGSRIKGWNQWPQVSRTELSLRGQRRMSQRIRSKDGTSMIGDHSARFGVVKVNPDSSVHPIRLLIDDSERQWTEKVAKQSKTLKEAADEYHRRYKRSPPKGFEKWWAYVVEHNVPLPDEYDQIQRDLAPFYSVSPNKLNKRIEQASKSSGTFTLKVAGGNVESYHEYDSKIVESGEQRPQHQIELIQPIAHHLPDMTIVMSVSDTPQNMLSWHHRSELLNRDDQDDFFDDDKSSDGVNGFAWACPISSPLFNAARHKKKESKSGLHDLSAKSFVSDLREYMNICNHPELLEQHGLLIGKNPPMESPSPVFSLSKTALHADILGVPTEQWVEGGLVPAWKDRKNDKILWRGSNTAMHHDKTVSFENSQRLRLVNLTNYGGNGDLVTLSPNVGEQSLRDGATVAHWKGINEDQMDITFTGKPLQCDRNDGTCDKIARNYPFSNKRMGHDEAAQYKYVIDVDGNAWSARFNRLLTSGSLIMKATIMPEWYSDRIQPWVHFVPLKMDFTDLYDVVAFFRPSLTNPHAEDRLASRIASAGREWALTHWRREDMTAYMFRLYLEWARLIAEDRKSMDFVYNVDMESRRV</sequence>
<evidence type="ECO:0000313" key="4">
    <source>
        <dbReference type="EMBL" id="WWC65508.1"/>
    </source>
</evidence>
<gene>
    <name evidence="3" type="ORF">I303_07547</name>
    <name evidence="4" type="ORF">I303_108126</name>
</gene>
<evidence type="ECO:0000313" key="5">
    <source>
        <dbReference type="Proteomes" id="UP000078595"/>
    </source>
</evidence>
<name>A0A1A5ZY94_9TREE</name>
<dbReference type="VEuPathDB" id="FungiDB:I303_07547"/>
<proteinExistence type="predicted"/>
<dbReference type="EMBL" id="CP144540">
    <property type="protein sequence ID" value="WWC65508.1"/>
    <property type="molecule type" value="Genomic_DNA"/>
</dbReference>
<evidence type="ECO:0000259" key="2">
    <source>
        <dbReference type="SMART" id="SM00672"/>
    </source>
</evidence>
<reference evidence="4" key="3">
    <citation type="submission" date="2024-02" db="EMBL/GenBank/DDBJ databases">
        <title>Comparative genomics of Cryptococcus and Kwoniella reveals pathogenesis evolution and contrasting modes of karyotype evolution via chromosome fusion or intercentromeric recombination.</title>
        <authorList>
            <person name="Coelho M.A."/>
            <person name="David-Palma M."/>
            <person name="Shea T."/>
            <person name="Bowers K."/>
            <person name="McGinley-Smith S."/>
            <person name="Mohammad A.W."/>
            <person name="Gnirke A."/>
            <person name="Yurkov A.M."/>
            <person name="Nowrousian M."/>
            <person name="Sun S."/>
            <person name="Cuomo C.A."/>
            <person name="Heitman J."/>
        </authorList>
    </citation>
    <scope>NUCLEOTIDE SEQUENCE</scope>
    <source>
        <strain evidence="4">CBS 10117</strain>
    </source>
</reference>
<evidence type="ECO:0000313" key="3">
    <source>
        <dbReference type="EMBL" id="OBR82779.1"/>
    </source>
</evidence>
<organism evidence="3">
    <name type="scientific">Kwoniella dejecticola CBS 10117</name>
    <dbReference type="NCBI Taxonomy" id="1296121"/>
    <lineage>
        <taxon>Eukaryota</taxon>
        <taxon>Fungi</taxon>
        <taxon>Dikarya</taxon>
        <taxon>Basidiomycota</taxon>
        <taxon>Agaricomycotina</taxon>
        <taxon>Tremellomycetes</taxon>
        <taxon>Tremellales</taxon>
        <taxon>Cryptococcaceae</taxon>
        <taxon>Kwoniella</taxon>
    </lineage>
</organism>
<feature type="region of interest" description="Disordered" evidence="1">
    <location>
        <begin position="54"/>
        <end position="78"/>
    </location>
</feature>
<feature type="compositionally biased region" description="Basic and acidic residues" evidence="1">
    <location>
        <begin position="61"/>
        <end position="72"/>
    </location>
</feature>
<dbReference type="RefSeq" id="XP_018260621.1">
    <property type="nucleotide sequence ID" value="XM_018410811.1"/>
</dbReference>
<reference evidence="3" key="1">
    <citation type="submission" date="2013-07" db="EMBL/GenBank/DDBJ databases">
        <title>The Genome Sequence of Cryptococcus dejecticola CBS10117.</title>
        <authorList>
            <consortium name="The Broad Institute Genome Sequencing Platform"/>
            <person name="Cuomo C."/>
            <person name="Litvintseva A."/>
            <person name="Chen Y."/>
            <person name="Heitman J."/>
            <person name="Sun S."/>
            <person name="Springer D."/>
            <person name="Dromer F."/>
            <person name="Young S.K."/>
            <person name="Zeng Q."/>
            <person name="Gargeya S."/>
            <person name="Fitzgerald M."/>
            <person name="Abouelleil A."/>
            <person name="Alvarado L."/>
            <person name="Berlin A.M."/>
            <person name="Chapman S.B."/>
            <person name="Dewar J."/>
            <person name="Goldberg J."/>
            <person name="Griggs A."/>
            <person name="Gujja S."/>
            <person name="Hansen M."/>
            <person name="Howarth C."/>
            <person name="Imamovic A."/>
            <person name="Larimer J."/>
            <person name="McCowan C."/>
            <person name="Murphy C."/>
            <person name="Pearson M."/>
            <person name="Priest M."/>
            <person name="Roberts A."/>
            <person name="Saif S."/>
            <person name="Shea T."/>
            <person name="Sykes S."/>
            <person name="Wortman J."/>
            <person name="Nusbaum C."/>
            <person name="Birren B."/>
        </authorList>
    </citation>
    <scope>NUCLEOTIDE SEQUENCE [LARGE SCALE GENOMIC DNA]</scope>
    <source>
        <strain evidence="3">CBS 10117</strain>
    </source>
</reference>